<reference evidence="3 4" key="1">
    <citation type="submission" date="2023-03" db="EMBL/GenBank/DDBJ databases">
        <title>Novosphingobium cyanobacteriorum sp. nov., isolated from a eutrophic reservoir during the Microcystis bloom period.</title>
        <authorList>
            <person name="Kang M."/>
            <person name="Le V."/>
            <person name="Ko S.-R."/>
            <person name="Lee S.-A."/>
            <person name="Ahn C.-Y."/>
        </authorList>
    </citation>
    <scope>NUCLEOTIDE SEQUENCE [LARGE SCALE GENOMIC DNA]</scope>
    <source>
        <strain evidence="3 4">HBC54</strain>
    </source>
</reference>
<dbReference type="RefSeq" id="WP_277280413.1">
    <property type="nucleotide sequence ID" value="NZ_JAROCY010000028.1"/>
</dbReference>
<feature type="signal peptide" evidence="2">
    <location>
        <begin position="1"/>
        <end position="23"/>
    </location>
</feature>
<keyword evidence="4" id="KW-1185">Reference proteome</keyword>
<evidence type="ECO:0000256" key="2">
    <source>
        <dbReference type="SAM" id="SignalP"/>
    </source>
</evidence>
<evidence type="ECO:0000313" key="3">
    <source>
        <dbReference type="EMBL" id="MDF8335450.1"/>
    </source>
</evidence>
<dbReference type="Proteomes" id="UP001222770">
    <property type="component" value="Unassembled WGS sequence"/>
</dbReference>
<dbReference type="Gene3D" id="1.20.1600.10">
    <property type="entry name" value="Outer membrane efflux proteins (OEP)"/>
    <property type="match status" value="1"/>
</dbReference>
<dbReference type="SUPFAM" id="SSF56954">
    <property type="entry name" value="Outer membrane efflux proteins (OEP)"/>
    <property type="match status" value="1"/>
</dbReference>
<dbReference type="PANTHER" id="PTHR30203:SF24">
    <property type="entry name" value="BLR4935 PROTEIN"/>
    <property type="match status" value="1"/>
</dbReference>
<dbReference type="InterPro" id="IPR003423">
    <property type="entry name" value="OMP_efflux"/>
</dbReference>
<name>A0ABT6CNH2_9SPHN</name>
<evidence type="ECO:0000313" key="4">
    <source>
        <dbReference type="Proteomes" id="UP001222770"/>
    </source>
</evidence>
<evidence type="ECO:0000256" key="1">
    <source>
        <dbReference type="ARBA" id="ARBA00007613"/>
    </source>
</evidence>
<comment type="similarity">
    <text evidence="1">Belongs to the outer membrane factor (OMF) (TC 1.B.17) family.</text>
</comment>
<protein>
    <submittedName>
        <fullName evidence="3">TolC family protein</fullName>
    </submittedName>
</protein>
<dbReference type="EMBL" id="JAROCY010000028">
    <property type="protein sequence ID" value="MDF8335450.1"/>
    <property type="molecule type" value="Genomic_DNA"/>
</dbReference>
<feature type="chain" id="PRO_5047412837" evidence="2">
    <location>
        <begin position="24"/>
        <end position="411"/>
    </location>
</feature>
<comment type="caution">
    <text evidence="3">The sequence shown here is derived from an EMBL/GenBank/DDBJ whole genome shotgun (WGS) entry which is preliminary data.</text>
</comment>
<dbReference type="Pfam" id="PF02321">
    <property type="entry name" value="OEP"/>
    <property type="match status" value="1"/>
</dbReference>
<keyword evidence="2" id="KW-0732">Signal</keyword>
<organism evidence="3 4">
    <name type="scientific">Novosphingobium cyanobacteriorum</name>
    <dbReference type="NCBI Taxonomy" id="3024215"/>
    <lineage>
        <taxon>Bacteria</taxon>
        <taxon>Pseudomonadati</taxon>
        <taxon>Pseudomonadota</taxon>
        <taxon>Alphaproteobacteria</taxon>
        <taxon>Sphingomonadales</taxon>
        <taxon>Sphingomonadaceae</taxon>
        <taxon>Novosphingobium</taxon>
    </lineage>
</organism>
<proteinExistence type="inferred from homology"/>
<sequence>MSLKLRAGLMAGLALALPTMARAEPISLEEAVRRATAASPAIAAQAAGIDAARAGRTQAGVRPNPVLSVDSENIAGTGAYNVFRQAETTVTYAQTIERGGKRDARIAYAERDIGVAEASSRISRLNLAQAVQRAFLDLQIAGEVIWLAEKRLETERAMQVEALRRVRGYRDPVFVETRAAARISQASLALEEARSRRNAARARLASFWGGKPEDIEVPRGIEKPDEHQHGLASADNNLAAAEVERAQAAVAVERTRGVQDYTLSGGVRHLRETGDVALVAGISIPLGRFDRNQGNIARAQAERQRLEFTAEASRLERLRELASLRAEAEAARMRADGIMHDVYPKAQRALAQVREGYARGGFRFSDVQDAADAIIEVQSQWVEAMTRYRDVLSQIDRLTGRFDAAAGETQP</sequence>
<accession>A0ABT6CNH2</accession>
<gene>
    <name evidence="3" type="ORF">POM99_19770</name>
</gene>
<dbReference type="InterPro" id="IPR010131">
    <property type="entry name" value="MdtP/NodT-like"/>
</dbReference>
<dbReference type="PANTHER" id="PTHR30203">
    <property type="entry name" value="OUTER MEMBRANE CATION EFFLUX PROTEIN"/>
    <property type="match status" value="1"/>
</dbReference>